<evidence type="ECO:0000256" key="1">
    <source>
        <dbReference type="SAM" id="MobiDB-lite"/>
    </source>
</evidence>
<dbReference type="AlphaFoldDB" id="A0A183IZX7"/>
<protein>
    <submittedName>
        <fullName evidence="2 4">Uncharacterized protein</fullName>
    </submittedName>
</protein>
<reference evidence="4" key="1">
    <citation type="submission" date="2016-06" db="UniProtKB">
        <authorList>
            <consortium name="WormBaseParasite"/>
        </authorList>
    </citation>
    <scope>IDENTIFICATION</scope>
</reference>
<evidence type="ECO:0000313" key="2">
    <source>
        <dbReference type="EMBL" id="VDP21727.1"/>
    </source>
</evidence>
<dbReference type="WBParaSite" id="SBAD_0000950401-mRNA-1">
    <property type="protein sequence ID" value="SBAD_0000950401-mRNA-1"/>
    <property type="gene ID" value="SBAD_0000950401"/>
</dbReference>
<keyword evidence="3" id="KW-1185">Reference proteome</keyword>
<dbReference type="EMBL" id="UZAM01012412">
    <property type="protein sequence ID" value="VDP21727.1"/>
    <property type="molecule type" value="Genomic_DNA"/>
</dbReference>
<reference evidence="2 3" key="2">
    <citation type="submission" date="2018-11" db="EMBL/GenBank/DDBJ databases">
        <authorList>
            <consortium name="Pathogen Informatics"/>
        </authorList>
    </citation>
    <scope>NUCLEOTIDE SEQUENCE [LARGE SCALE GENOMIC DNA]</scope>
</reference>
<accession>A0A183IZX7</accession>
<proteinExistence type="predicted"/>
<sequence length="44" mass="4701">MWRLQLADMTLQGSPRAAQPAGGTEAGSEVGDQNLLITFWQPGT</sequence>
<feature type="region of interest" description="Disordered" evidence="1">
    <location>
        <begin position="7"/>
        <end position="32"/>
    </location>
</feature>
<evidence type="ECO:0000313" key="4">
    <source>
        <dbReference type="WBParaSite" id="SBAD_0000950401-mRNA-1"/>
    </source>
</evidence>
<name>A0A183IZX7_9BILA</name>
<evidence type="ECO:0000313" key="3">
    <source>
        <dbReference type="Proteomes" id="UP000270296"/>
    </source>
</evidence>
<organism evidence="4">
    <name type="scientific">Soboliphyme baturini</name>
    <dbReference type="NCBI Taxonomy" id="241478"/>
    <lineage>
        <taxon>Eukaryota</taxon>
        <taxon>Metazoa</taxon>
        <taxon>Ecdysozoa</taxon>
        <taxon>Nematoda</taxon>
        <taxon>Enoplea</taxon>
        <taxon>Dorylaimia</taxon>
        <taxon>Dioctophymatida</taxon>
        <taxon>Dioctophymatoidea</taxon>
        <taxon>Soboliphymatidae</taxon>
        <taxon>Soboliphyme</taxon>
    </lineage>
</organism>
<gene>
    <name evidence="2" type="ORF">SBAD_LOCUS9175</name>
</gene>
<dbReference type="Proteomes" id="UP000270296">
    <property type="component" value="Unassembled WGS sequence"/>
</dbReference>